<dbReference type="Proteomes" id="UP000689195">
    <property type="component" value="Unassembled WGS sequence"/>
</dbReference>
<keyword evidence="3" id="KW-1185">Reference proteome</keyword>
<protein>
    <recommendedName>
        <fullName evidence="4">Transmembrane protein</fullName>
    </recommendedName>
</protein>
<evidence type="ECO:0008006" key="4">
    <source>
        <dbReference type="Google" id="ProtNLM"/>
    </source>
</evidence>
<name>A0A8S1VQB3_9CILI</name>
<keyword evidence="1" id="KW-1133">Transmembrane helix</keyword>
<organism evidence="2 3">
    <name type="scientific">Paramecium pentaurelia</name>
    <dbReference type="NCBI Taxonomy" id="43138"/>
    <lineage>
        <taxon>Eukaryota</taxon>
        <taxon>Sar</taxon>
        <taxon>Alveolata</taxon>
        <taxon>Ciliophora</taxon>
        <taxon>Intramacronucleata</taxon>
        <taxon>Oligohymenophorea</taxon>
        <taxon>Peniculida</taxon>
        <taxon>Parameciidae</taxon>
        <taxon>Paramecium</taxon>
    </lineage>
</organism>
<feature type="transmembrane region" description="Helical" evidence="1">
    <location>
        <begin position="138"/>
        <end position="158"/>
    </location>
</feature>
<sequence>MQSHNINIYSTITYGSFLNSNSIKKYQLIANFDALKKPFLFSVLENYLQKFIYLIILQNRDFKNILNNYRILSLDTVYCERQTEIIFVQLYHLNERLVKLYPIYQLQVQYICIQGCWKRYQKLNATILMMKHLVSTFYIFRLLIFILRLSIFCTRYCIQQTNFFRQGKNLQGSNIFILFFVSGYTSLMNFWGSSYMFIGQIQKIYHVDPNRRITFTFQMFYSLIFILDGQFIHQVENNPPASQSISNIIDLYSNYVKQDRVNGKINLDTTKQQYIGNALDQIMNS</sequence>
<reference evidence="2" key="1">
    <citation type="submission" date="2021-01" db="EMBL/GenBank/DDBJ databases">
        <authorList>
            <consortium name="Genoscope - CEA"/>
            <person name="William W."/>
        </authorList>
    </citation>
    <scope>NUCLEOTIDE SEQUENCE</scope>
</reference>
<feature type="transmembrane region" description="Helical" evidence="1">
    <location>
        <begin position="170"/>
        <end position="192"/>
    </location>
</feature>
<dbReference type="AlphaFoldDB" id="A0A8S1VQB3"/>
<evidence type="ECO:0000256" key="1">
    <source>
        <dbReference type="SAM" id="Phobius"/>
    </source>
</evidence>
<comment type="caution">
    <text evidence="2">The sequence shown here is derived from an EMBL/GenBank/DDBJ whole genome shotgun (WGS) entry which is preliminary data.</text>
</comment>
<proteinExistence type="predicted"/>
<dbReference type="EMBL" id="CAJJDO010000066">
    <property type="protein sequence ID" value="CAD8176826.1"/>
    <property type="molecule type" value="Genomic_DNA"/>
</dbReference>
<gene>
    <name evidence="2" type="ORF">PPENT_87.1.T0660004</name>
</gene>
<keyword evidence="1" id="KW-0472">Membrane</keyword>
<evidence type="ECO:0000313" key="3">
    <source>
        <dbReference type="Proteomes" id="UP000689195"/>
    </source>
</evidence>
<keyword evidence="1" id="KW-0812">Transmembrane</keyword>
<evidence type="ECO:0000313" key="2">
    <source>
        <dbReference type="EMBL" id="CAD8176826.1"/>
    </source>
</evidence>
<accession>A0A8S1VQB3</accession>